<evidence type="ECO:0000256" key="13">
    <source>
        <dbReference type="ARBA" id="ARBA00022842"/>
    </source>
</evidence>
<dbReference type="GO" id="GO:0046656">
    <property type="term" value="P:folic acid biosynthetic process"/>
    <property type="evidence" value="ECO:0007669"/>
    <property type="project" value="UniProtKB-KW"/>
</dbReference>
<feature type="domain" description="Mur ligase C-terminal" evidence="19">
    <location>
        <begin position="308"/>
        <end position="421"/>
    </location>
</feature>
<keyword evidence="10" id="KW-0479">Metal-binding</keyword>
<comment type="cofactor">
    <cofactor evidence="1">
        <name>Mg(2+)</name>
        <dbReference type="ChEBI" id="CHEBI:18420"/>
    </cofactor>
</comment>
<name>A0A6J4N346_9ACTN</name>
<dbReference type="GO" id="GO:0005737">
    <property type="term" value="C:cytoplasm"/>
    <property type="evidence" value="ECO:0007669"/>
    <property type="project" value="TreeGrafter"/>
</dbReference>
<keyword evidence="13" id="KW-0460">Magnesium</keyword>
<evidence type="ECO:0000256" key="10">
    <source>
        <dbReference type="ARBA" id="ARBA00022723"/>
    </source>
</evidence>
<evidence type="ECO:0000256" key="8">
    <source>
        <dbReference type="ARBA" id="ARBA00019357"/>
    </source>
</evidence>
<keyword evidence="12 18" id="KW-0067">ATP-binding</keyword>
<dbReference type="PANTHER" id="PTHR11136">
    <property type="entry name" value="FOLYLPOLYGLUTAMATE SYNTHASE-RELATED"/>
    <property type="match status" value="1"/>
</dbReference>
<dbReference type="EC" id="6.3.2.17" evidence="7"/>
<dbReference type="AlphaFoldDB" id="A0A6J4N346"/>
<evidence type="ECO:0000256" key="11">
    <source>
        <dbReference type="ARBA" id="ARBA00022741"/>
    </source>
</evidence>
<evidence type="ECO:0000256" key="14">
    <source>
        <dbReference type="ARBA" id="ARBA00022909"/>
    </source>
</evidence>
<comment type="pathway">
    <text evidence="2">Cofactor biosynthesis; tetrahydrofolate biosynthesis; 7,8-dihydrofolate from 2-amino-4-hydroxy-6-hydroxymethyl-7,8-dihydropteridine diphosphate and 4-aminobenzoate: step 2/2.</text>
</comment>
<evidence type="ECO:0000256" key="18">
    <source>
        <dbReference type="PIRNR" id="PIRNR001563"/>
    </source>
</evidence>
<dbReference type="GO" id="GO:0008841">
    <property type="term" value="F:dihydrofolate synthase activity"/>
    <property type="evidence" value="ECO:0007669"/>
    <property type="project" value="UniProtKB-EC"/>
</dbReference>
<evidence type="ECO:0000256" key="1">
    <source>
        <dbReference type="ARBA" id="ARBA00001946"/>
    </source>
</evidence>
<dbReference type="InterPro" id="IPR018109">
    <property type="entry name" value="Folylpolyglutamate_synth_CS"/>
</dbReference>
<evidence type="ECO:0000313" key="21">
    <source>
        <dbReference type="EMBL" id="CAA9372868.1"/>
    </source>
</evidence>
<dbReference type="FunFam" id="3.40.1190.10:FF:000004">
    <property type="entry name" value="Dihydrofolate synthase/folylpolyglutamate synthase"/>
    <property type="match status" value="1"/>
</dbReference>
<dbReference type="Pfam" id="PF08245">
    <property type="entry name" value="Mur_ligase_M"/>
    <property type="match status" value="1"/>
</dbReference>
<dbReference type="PIRSF" id="PIRSF001563">
    <property type="entry name" value="Folylpolyglu_synth"/>
    <property type="match status" value="1"/>
</dbReference>
<evidence type="ECO:0000256" key="9">
    <source>
        <dbReference type="ARBA" id="ARBA00022598"/>
    </source>
</evidence>
<dbReference type="InterPro" id="IPR013221">
    <property type="entry name" value="Mur_ligase_cen"/>
</dbReference>
<evidence type="ECO:0000256" key="16">
    <source>
        <dbReference type="ARBA" id="ARBA00047493"/>
    </source>
</evidence>
<dbReference type="InterPro" id="IPR036615">
    <property type="entry name" value="Mur_ligase_C_dom_sf"/>
</dbReference>
<sequence length="455" mass="48053">MTDSPSGTPATPSYAEVEAALLGRWPESKLEPSLDRIQALTELLGDPQRAYPVVHLTGTNGKTSTSRMIDTLIRARGLRTGRFTSPHVESMTERISVDGEPLSEERFVQAYADVAPFLELVDADSDHPLSFFETVVGMAFAAFADAPVDVAVLEVGMGGSWDATNVADGSVAVITPIAVDHTQYLGVRPVDIAVEKAGIIKPGAQVVVAEQADDVMAVIAERAREVGATVYRENVDFGVVNQAAAVGGQVMSVRGLRAEYEELFLPLYGAHQAQNAVLALVAAELLTGDDALSDEMVREAFAEVTSPGRLEVVRRGPTVLLDAAHNPHGAAASVEAIRSSFTFDPLVGVVGMMADKDVEGFLSELEPVLSEIVCTQSSSARSLTAEQLAEVAIDLFGEHRVRVTPRLDDAIEEAVTLAETGGSLGESIGSGGVLVTGSVVTVGEARHLLRRAGSR</sequence>
<evidence type="ECO:0000256" key="4">
    <source>
        <dbReference type="ARBA" id="ARBA00008276"/>
    </source>
</evidence>
<dbReference type="InterPro" id="IPR036565">
    <property type="entry name" value="Mur-like_cat_sf"/>
</dbReference>
<evidence type="ECO:0000259" key="19">
    <source>
        <dbReference type="Pfam" id="PF02875"/>
    </source>
</evidence>
<dbReference type="InterPro" id="IPR004101">
    <property type="entry name" value="Mur_ligase_C"/>
</dbReference>
<evidence type="ECO:0000256" key="15">
    <source>
        <dbReference type="ARBA" id="ARBA00030592"/>
    </source>
</evidence>
<dbReference type="Gene3D" id="3.90.190.20">
    <property type="entry name" value="Mur ligase, C-terminal domain"/>
    <property type="match status" value="1"/>
</dbReference>
<dbReference type="SUPFAM" id="SSF53623">
    <property type="entry name" value="MurD-like peptide ligases, catalytic domain"/>
    <property type="match status" value="1"/>
</dbReference>
<dbReference type="Gene3D" id="3.40.1190.10">
    <property type="entry name" value="Mur-like, catalytic domain"/>
    <property type="match status" value="1"/>
</dbReference>
<proteinExistence type="inferred from homology"/>
<dbReference type="PROSITE" id="PS01011">
    <property type="entry name" value="FOLYLPOLYGLU_SYNT_1"/>
    <property type="match status" value="1"/>
</dbReference>
<evidence type="ECO:0000256" key="3">
    <source>
        <dbReference type="ARBA" id="ARBA00005150"/>
    </source>
</evidence>
<comment type="similarity">
    <text evidence="4 18">Belongs to the folylpolyglutamate synthase family.</text>
</comment>
<comment type="pathway">
    <text evidence="3">Cofactor biosynthesis; tetrahydrofolylpolyglutamate biosynthesis.</text>
</comment>
<dbReference type="GO" id="GO:0046872">
    <property type="term" value="F:metal ion binding"/>
    <property type="evidence" value="ECO:0007669"/>
    <property type="project" value="UniProtKB-KW"/>
</dbReference>
<comment type="catalytic activity">
    <reaction evidence="17">
        <text>7,8-dihydropteroate + L-glutamate + ATP = 7,8-dihydrofolate + ADP + phosphate + H(+)</text>
        <dbReference type="Rhea" id="RHEA:23584"/>
        <dbReference type="ChEBI" id="CHEBI:15378"/>
        <dbReference type="ChEBI" id="CHEBI:17839"/>
        <dbReference type="ChEBI" id="CHEBI:29985"/>
        <dbReference type="ChEBI" id="CHEBI:30616"/>
        <dbReference type="ChEBI" id="CHEBI:43474"/>
        <dbReference type="ChEBI" id="CHEBI:57451"/>
        <dbReference type="ChEBI" id="CHEBI:456216"/>
        <dbReference type="EC" id="6.3.2.12"/>
    </reaction>
</comment>
<evidence type="ECO:0000259" key="20">
    <source>
        <dbReference type="Pfam" id="PF08245"/>
    </source>
</evidence>
<reference evidence="21" key="1">
    <citation type="submission" date="2020-02" db="EMBL/GenBank/DDBJ databases">
        <authorList>
            <person name="Meier V. D."/>
        </authorList>
    </citation>
    <scope>NUCLEOTIDE SEQUENCE</scope>
    <source>
        <strain evidence="21">AVDCRST_MAG47</strain>
    </source>
</reference>
<evidence type="ECO:0000256" key="12">
    <source>
        <dbReference type="ARBA" id="ARBA00022840"/>
    </source>
</evidence>
<dbReference type="GO" id="GO:0005524">
    <property type="term" value="F:ATP binding"/>
    <property type="evidence" value="ECO:0007669"/>
    <property type="project" value="UniProtKB-KW"/>
</dbReference>
<accession>A0A6J4N346</accession>
<dbReference type="PANTHER" id="PTHR11136:SF0">
    <property type="entry name" value="DIHYDROFOLATE SYNTHETASE-RELATED"/>
    <property type="match status" value="1"/>
</dbReference>
<evidence type="ECO:0000256" key="5">
    <source>
        <dbReference type="ARBA" id="ARBA00011245"/>
    </source>
</evidence>
<keyword evidence="11 18" id="KW-0547">Nucleotide-binding</keyword>
<dbReference type="EMBL" id="CADCUK010000101">
    <property type="protein sequence ID" value="CAA9372868.1"/>
    <property type="molecule type" value="Genomic_DNA"/>
</dbReference>
<comment type="catalytic activity">
    <reaction evidence="16">
        <text>(6S)-5,6,7,8-tetrahydrofolyl-(gamma-L-Glu)(n) + L-glutamate + ATP = (6S)-5,6,7,8-tetrahydrofolyl-(gamma-L-Glu)(n+1) + ADP + phosphate + H(+)</text>
        <dbReference type="Rhea" id="RHEA:10580"/>
        <dbReference type="Rhea" id="RHEA-COMP:14738"/>
        <dbReference type="Rhea" id="RHEA-COMP:14740"/>
        <dbReference type="ChEBI" id="CHEBI:15378"/>
        <dbReference type="ChEBI" id="CHEBI:29985"/>
        <dbReference type="ChEBI" id="CHEBI:30616"/>
        <dbReference type="ChEBI" id="CHEBI:43474"/>
        <dbReference type="ChEBI" id="CHEBI:141005"/>
        <dbReference type="ChEBI" id="CHEBI:456216"/>
        <dbReference type="EC" id="6.3.2.17"/>
    </reaction>
</comment>
<dbReference type="InterPro" id="IPR001645">
    <property type="entry name" value="Folylpolyglutamate_synth"/>
</dbReference>
<dbReference type="Pfam" id="PF02875">
    <property type="entry name" value="Mur_ligase_C"/>
    <property type="match status" value="1"/>
</dbReference>
<evidence type="ECO:0000256" key="7">
    <source>
        <dbReference type="ARBA" id="ARBA00013025"/>
    </source>
</evidence>
<gene>
    <name evidence="21" type="ORF">AVDCRST_MAG47-1401</name>
</gene>
<dbReference type="NCBIfam" id="TIGR01499">
    <property type="entry name" value="folC"/>
    <property type="match status" value="1"/>
</dbReference>
<keyword evidence="14" id="KW-0289">Folate biosynthesis</keyword>
<keyword evidence="9 18" id="KW-0436">Ligase</keyword>
<comment type="subunit">
    <text evidence="5">Monomer.</text>
</comment>
<evidence type="ECO:0000256" key="6">
    <source>
        <dbReference type="ARBA" id="ARBA00013023"/>
    </source>
</evidence>
<evidence type="ECO:0000256" key="2">
    <source>
        <dbReference type="ARBA" id="ARBA00004799"/>
    </source>
</evidence>
<evidence type="ECO:0000256" key="17">
    <source>
        <dbReference type="ARBA" id="ARBA00049161"/>
    </source>
</evidence>
<dbReference type="GO" id="GO:0004326">
    <property type="term" value="F:tetrahydrofolylpolyglutamate synthase activity"/>
    <property type="evidence" value="ECO:0007669"/>
    <property type="project" value="UniProtKB-EC"/>
</dbReference>
<organism evidence="21">
    <name type="scientific">uncultured Nocardioidaceae bacterium</name>
    <dbReference type="NCBI Taxonomy" id="253824"/>
    <lineage>
        <taxon>Bacteria</taxon>
        <taxon>Bacillati</taxon>
        <taxon>Actinomycetota</taxon>
        <taxon>Actinomycetes</taxon>
        <taxon>Propionibacteriales</taxon>
        <taxon>Nocardioidaceae</taxon>
        <taxon>environmental samples</taxon>
    </lineage>
</organism>
<dbReference type="SUPFAM" id="SSF53244">
    <property type="entry name" value="MurD-like peptide ligases, peptide-binding domain"/>
    <property type="match status" value="1"/>
</dbReference>
<feature type="domain" description="Mur ligase central" evidence="20">
    <location>
        <begin position="57"/>
        <end position="283"/>
    </location>
</feature>
<protein>
    <recommendedName>
        <fullName evidence="8">Dihydrofolate synthase/folylpolyglutamate synthase</fullName>
        <ecNumber evidence="6">6.3.2.12</ecNumber>
        <ecNumber evidence="7">6.3.2.17</ecNumber>
    </recommendedName>
    <alternativeName>
        <fullName evidence="15">Tetrahydrofolylpolyglutamate synthase</fullName>
    </alternativeName>
</protein>
<dbReference type="EC" id="6.3.2.12" evidence="6"/>